<dbReference type="InterPro" id="IPR012674">
    <property type="entry name" value="Calycin"/>
</dbReference>
<dbReference type="OrthoDB" id="425354at2759"/>
<accession>A0A6H0XQJ1</accession>
<dbReference type="PANTHER" id="PTHR38115">
    <property type="entry name" value="LIPOCALIN-LIKE DOMAIN-CONTAINING PROTEIN"/>
    <property type="match status" value="1"/>
</dbReference>
<proteinExistence type="predicted"/>
<sequence length="207" mass="23446">MAVPLPVDMSIKNLSGRWVLDKHASTDIAKTLEVQGIPWLIRKVITTATVTLDLSHLDHDLVQKSSTNVSPTSTTEIRRTEWSDVQNKMPIFGHVLGRSRFRDFHDANDVVIEAHEFVSDSTDAQVSSEEARDDLIWLATGWLPDGISDTVTVLETQAKSLDSSWYSHQIWGFQTIDGHRRHVRKFLTWKGAKKARATYVYDYLGKA</sequence>
<reference evidence="1 2" key="1">
    <citation type="journal article" date="2016" name="Sci. Rep.">
        <title>Peltaster fructicola genome reveals evolution from an invasive phytopathogen to an ectophytic parasite.</title>
        <authorList>
            <person name="Xu C."/>
            <person name="Chen H."/>
            <person name="Gleason M.L."/>
            <person name="Xu J.R."/>
            <person name="Liu H."/>
            <person name="Zhang R."/>
            <person name="Sun G."/>
        </authorList>
    </citation>
    <scope>NUCLEOTIDE SEQUENCE [LARGE SCALE GENOMIC DNA]</scope>
    <source>
        <strain evidence="1 2">LNHT1506</strain>
    </source>
</reference>
<dbReference type="PANTHER" id="PTHR38115:SF1">
    <property type="entry name" value="LIPOCALIN-LIKE DOMAIN-CONTAINING PROTEIN"/>
    <property type="match status" value="1"/>
</dbReference>
<dbReference type="AlphaFoldDB" id="A0A6H0XQJ1"/>
<protein>
    <submittedName>
        <fullName evidence="1">Uncharacterized protein</fullName>
    </submittedName>
</protein>
<dbReference type="Gene3D" id="2.40.128.20">
    <property type="match status" value="1"/>
</dbReference>
<keyword evidence="2" id="KW-1185">Reference proteome</keyword>
<dbReference type="InterPro" id="IPR053037">
    <property type="entry name" value="Pericyclase_pydY-like"/>
</dbReference>
<dbReference type="Proteomes" id="UP000503462">
    <property type="component" value="Chromosome 2"/>
</dbReference>
<evidence type="ECO:0000313" key="2">
    <source>
        <dbReference type="Proteomes" id="UP000503462"/>
    </source>
</evidence>
<evidence type="ECO:0000313" key="1">
    <source>
        <dbReference type="EMBL" id="QIW96907.1"/>
    </source>
</evidence>
<organism evidence="1 2">
    <name type="scientific">Peltaster fructicola</name>
    <dbReference type="NCBI Taxonomy" id="286661"/>
    <lineage>
        <taxon>Eukaryota</taxon>
        <taxon>Fungi</taxon>
        <taxon>Dikarya</taxon>
        <taxon>Ascomycota</taxon>
        <taxon>Pezizomycotina</taxon>
        <taxon>Dothideomycetes</taxon>
        <taxon>Dothideomycetes incertae sedis</taxon>
        <taxon>Peltaster</taxon>
    </lineage>
</organism>
<gene>
    <name evidence="1" type="ORF">AMS68_002425</name>
</gene>
<dbReference type="EMBL" id="CP051140">
    <property type="protein sequence ID" value="QIW96907.1"/>
    <property type="molecule type" value="Genomic_DNA"/>
</dbReference>
<name>A0A6H0XQJ1_9PEZI</name>